<dbReference type="GO" id="GO:0071949">
    <property type="term" value="F:FAD binding"/>
    <property type="evidence" value="ECO:0007669"/>
    <property type="project" value="InterPro"/>
</dbReference>
<sequence>MLSQIFLSKLKEIDYSIDPKIVSSLSRDFSHTSPIISPLLSKSANAVVFPKNEDEVKTIVEACIEEHVPIVPRGGGVNNVGGVIPMKGGIIMDLSRMKTFKEYEDEIEVGPGVSFCDNGRLRFNVRVYPSTYCEGATVAGFFSGGSGGIGEFRYGRNWDYATEVTMVNPVGKTVKLRGGDVKIAAHAEGTTGIITKLKVQKREKTKDIPIVVEFDNLHNAMNFIQSLYDNYSHTVYHVTLRSPEMSRLTSNITGYYTSKWNVLVVCEEECPFKGKRGDGVWEKRFLFFGGTITTAMGIMKKRYYYVVKDIPLEETEEKLTKVIESRKGFVTDVEFDIGRKSHPFILTDEEKEYYEILKILGGTNFDLNSIYINSRLPRDHLHKILVYKKMYDKEDLFNPDKVKF</sequence>
<dbReference type="InterPro" id="IPR016169">
    <property type="entry name" value="FAD-bd_PCMH_sub2"/>
</dbReference>
<proteinExistence type="predicted"/>
<evidence type="ECO:0000313" key="3">
    <source>
        <dbReference type="Proteomes" id="UP000825123"/>
    </source>
</evidence>
<dbReference type="EMBL" id="AP024597">
    <property type="protein sequence ID" value="BCU71574.1"/>
    <property type="molecule type" value="Genomic_DNA"/>
</dbReference>
<dbReference type="PANTHER" id="PTHR11748:SF118">
    <property type="entry name" value="ALKYLDIHYDROXYACETONEPHOSPHATE SYNTHASE (PRECURSOR)"/>
    <property type="match status" value="1"/>
</dbReference>
<organism evidence="2 3">
    <name type="scientific">Stygiolobus caldivivus</name>
    <dbReference type="NCBI Taxonomy" id="2824673"/>
    <lineage>
        <taxon>Archaea</taxon>
        <taxon>Thermoproteota</taxon>
        <taxon>Thermoprotei</taxon>
        <taxon>Sulfolobales</taxon>
        <taxon>Sulfolobaceae</taxon>
        <taxon>Stygiolobus</taxon>
    </lineage>
</organism>
<protein>
    <submittedName>
        <fullName evidence="2">FAD binding domain-containing protein</fullName>
    </submittedName>
</protein>
<dbReference type="Gene3D" id="3.30.465.10">
    <property type="match status" value="1"/>
</dbReference>
<dbReference type="SUPFAM" id="SSF56176">
    <property type="entry name" value="FAD-binding/transporter-associated domain-like"/>
    <property type="match status" value="1"/>
</dbReference>
<dbReference type="GeneID" id="66164586"/>
<keyword evidence="3" id="KW-1185">Reference proteome</keyword>
<dbReference type="Pfam" id="PF01565">
    <property type="entry name" value="FAD_binding_4"/>
    <property type="match status" value="1"/>
</dbReference>
<dbReference type="GO" id="GO:0004458">
    <property type="term" value="F:D-lactate dehydrogenase (cytochrome) activity"/>
    <property type="evidence" value="ECO:0007669"/>
    <property type="project" value="TreeGrafter"/>
</dbReference>
<feature type="domain" description="FAD-binding PCMH-type" evidence="1">
    <location>
        <begin position="40"/>
        <end position="204"/>
    </location>
</feature>
<evidence type="ECO:0000313" key="2">
    <source>
        <dbReference type="EMBL" id="BCU71574.1"/>
    </source>
</evidence>
<accession>A0A8D5UAD9</accession>
<evidence type="ECO:0000259" key="1">
    <source>
        <dbReference type="PROSITE" id="PS51387"/>
    </source>
</evidence>
<dbReference type="AlphaFoldDB" id="A0A8D5UAD9"/>
<dbReference type="Proteomes" id="UP000825123">
    <property type="component" value="Chromosome"/>
</dbReference>
<dbReference type="InterPro" id="IPR016166">
    <property type="entry name" value="FAD-bd_PCMH"/>
</dbReference>
<dbReference type="GO" id="GO:1903457">
    <property type="term" value="P:lactate catabolic process"/>
    <property type="evidence" value="ECO:0007669"/>
    <property type="project" value="TreeGrafter"/>
</dbReference>
<gene>
    <name evidence="2" type="ORF">KN1_28710</name>
</gene>
<dbReference type="KEGG" id="csty:KN1_28710"/>
<dbReference type="PANTHER" id="PTHR11748">
    <property type="entry name" value="D-LACTATE DEHYDROGENASE"/>
    <property type="match status" value="1"/>
</dbReference>
<reference evidence="2 3" key="1">
    <citation type="submission" date="2021-04" db="EMBL/GenBank/DDBJ databases">
        <title>Complete genome sequence of Stygiolobus sp. KN-1.</title>
        <authorList>
            <person name="Nakamura K."/>
            <person name="Sakai H."/>
            <person name="Kurosawa N."/>
        </authorList>
    </citation>
    <scope>NUCLEOTIDE SEQUENCE [LARGE SCALE GENOMIC DNA]</scope>
    <source>
        <strain evidence="2 3">KN-1</strain>
    </source>
</reference>
<dbReference type="PROSITE" id="PS51387">
    <property type="entry name" value="FAD_PCMH"/>
    <property type="match status" value="1"/>
</dbReference>
<dbReference type="InterPro" id="IPR036318">
    <property type="entry name" value="FAD-bd_PCMH-like_sf"/>
</dbReference>
<dbReference type="InterPro" id="IPR006094">
    <property type="entry name" value="Oxid_FAD_bind_N"/>
</dbReference>
<dbReference type="RefSeq" id="WP_221288395.1">
    <property type="nucleotide sequence ID" value="NZ_AP024597.1"/>
</dbReference>
<name>A0A8D5UAD9_9CREN</name>
<dbReference type="GO" id="GO:0008720">
    <property type="term" value="F:D-lactate dehydrogenase (NAD+) activity"/>
    <property type="evidence" value="ECO:0007669"/>
    <property type="project" value="TreeGrafter"/>
</dbReference>